<sequence>MIEKKKKSEQERRTVRGQEFTEKEALQKQRGVDRQISHVFSLSQQRKDSHSPLKLNQSWINKEVIAPNPISLNDITTSQPAPSLVKTE</sequence>
<dbReference type="EMBL" id="JAWDGP010003865">
    <property type="protein sequence ID" value="KAK3770194.1"/>
    <property type="molecule type" value="Genomic_DNA"/>
</dbReference>
<protein>
    <submittedName>
        <fullName evidence="2">Uncharacterized protein</fullName>
    </submittedName>
</protein>
<comment type="caution">
    <text evidence="2">The sequence shown here is derived from an EMBL/GenBank/DDBJ whole genome shotgun (WGS) entry which is preliminary data.</text>
</comment>
<reference evidence="2" key="1">
    <citation type="journal article" date="2023" name="G3 (Bethesda)">
        <title>A reference genome for the long-term kleptoplast-retaining sea slug Elysia crispata morphotype clarki.</title>
        <authorList>
            <person name="Eastman K.E."/>
            <person name="Pendleton A.L."/>
            <person name="Shaikh M.A."/>
            <person name="Suttiyut T."/>
            <person name="Ogas R."/>
            <person name="Tomko P."/>
            <person name="Gavelis G."/>
            <person name="Widhalm J.R."/>
            <person name="Wisecaver J.H."/>
        </authorList>
    </citation>
    <scope>NUCLEOTIDE SEQUENCE</scope>
    <source>
        <strain evidence="2">ECLA1</strain>
    </source>
</reference>
<keyword evidence="3" id="KW-1185">Reference proteome</keyword>
<evidence type="ECO:0000313" key="2">
    <source>
        <dbReference type="EMBL" id="KAK3770194.1"/>
    </source>
</evidence>
<accession>A0AAE0ZIR7</accession>
<organism evidence="2 3">
    <name type="scientific">Elysia crispata</name>
    <name type="common">lettuce slug</name>
    <dbReference type="NCBI Taxonomy" id="231223"/>
    <lineage>
        <taxon>Eukaryota</taxon>
        <taxon>Metazoa</taxon>
        <taxon>Spiralia</taxon>
        <taxon>Lophotrochozoa</taxon>
        <taxon>Mollusca</taxon>
        <taxon>Gastropoda</taxon>
        <taxon>Heterobranchia</taxon>
        <taxon>Euthyneura</taxon>
        <taxon>Panpulmonata</taxon>
        <taxon>Sacoglossa</taxon>
        <taxon>Placobranchoidea</taxon>
        <taxon>Plakobranchidae</taxon>
        <taxon>Elysia</taxon>
    </lineage>
</organism>
<proteinExistence type="predicted"/>
<dbReference type="AlphaFoldDB" id="A0AAE0ZIR7"/>
<dbReference type="Proteomes" id="UP001283361">
    <property type="component" value="Unassembled WGS sequence"/>
</dbReference>
<name>A0AAE0ZIR7_9GAST</name>
<evidence type="ECO:0000313" key="3">
    <source>
        <dbReference type="Proteomes" id="UP001283361"/>
    </source>
</evidence>
<feature type="region of interest" description="Disordered" evidence="1">
    <location>
        <begin position="1"/>
        <end position="33"/>
    </location>
</feature>
<evidence type="ECO:0000256" key="1">
    <source>
        <dbReference type="SAM" id="MobiDB-lite"/>
    </source>
</evidence>
<gene>
    <name evidence="2" type="ORF">RRG08_038705</name>
</gene>